<protein>
    <submittedName>
        <fullName evidence="8">UDP-phosphate alpha-N-acetylglucosaminyl 1-phosphate transferase</fullName>
    </submittedName>
</protein>
<dbReference type="Pfam" id="PF00953">
    <property type="entry name" value="Glycos_transf_4"/>
    <property type="match status" value="1"/>
</dbReference>
<accession>A0A137YS38</accession>
<feature type="transmembrane region" description="Helical" evidence="7">
    <location>
        <begin position="127"/>
        <end position="149"/>
    </location>
</feature>
<evidence type="ECO:0000256" key="7">
    <source>
        <dbReference type="SAM" id="Phobius"/>
    </source>
</evidence>
<keyword evidence="9" id="KW-1185">Reference proteome</keyword>
<feature type="transmembrane region" description="Helical" evidence="7">
    <location>
        <begin position="335"/>
        <end position="354"/>
    </location>
</feature>
<feature type="transmembrane region" description="Helical" evidence="7">
    <location>
        <begin position="187"/>
        <end position="208"/>
    </location>
</feature>
<keyword evidence="6 7" id="KW-0472">Membrane</keyword>
<feature type="transmembrane region" description="Helical" evidence="7">
    <location>
        <begin position="220"/>
        <end position="238"/>
    </location>
</feature>
<evidence type="ECO:0000256" key="6">
    <source>
        <dbReference type="ARBA" id="ARBA00023136"/>
    </source>
</evidence>
<reference evidence="8 9" key="1">
    <citation type="submission" date="2016-02" db="EMBL/GenBank/DDBJ databases">
        <authorList>
            <person name="Teng J.L."/>
            <person name="Tang Y."/>
            <person name="Huang Y."/>
            <person name="Guo F."/>
            <person name="Wei W."/>
            <person name="Chen J.H."/>
            <person name="Wong S.Y."/>
            <person name="Lau S.K."/>
            <person name="Woo P.C."/>
        </authorList>
    </citation>
    <scope>NUCLEOTIDE SEQUENCE [LARGE SCALE GENOMIC DNA]</scope>
    <source>
        <strain evidence="8 9">JCM 13375</strain>
    </source>
</reference>
<organism evidence="8 9">
    <name type="scientific">Tsukamurella pseudospumae</name>
    <dbReference type="NCBI Taxonomy" id="239498"/>
    <lineage>
        <taxon>Bacteria</taxon>
        <taxon>Bacillati</taxon>
        <taxon>Actinomycetota</taxon>
        <taxon>Actinomycetes</taxon>
        <taxon>Mycobacteriales</taxon>
        <taxon>Tsukamurellaceae</taxon>
        <taxon>Tsukamurella</taxon>
    </lineage>
</organism>
<comment type="caution">
    <text evidence="8">The sequence shown here is derived from an EMBL/GenBank/DDBJ whole genome shotgun (WGS) entry which is preliminary data.</text>
</comment>
<comment type="subcellular location">
    <subcellularLocation>
        <location evidence="1">Cell membrane</location>
        <topology evidence="1">Multi-pass membrane protein</topology>
    </subcellularLocation>
</comment>
<keyword evidence="4 7" id="KW-0812">Transmembrane</keyword>
<dbReference type="InterPro" id="IPR000715">
    <property type="entry name" value="Glycosyl_transferase_4"/>
</dbReference>
<evidence type="ECO:0000256" key="2">
    <source>
        <dbReference type="ARBA" id="ARBA00022475"/>
    </source>
</evidence>
<evidence type="ECO:0000313" key="9">
    <source>
        <dbReference type="Proteomes" id="UP000070409"/>
    </source>
</evidence>
<keyword evidence="2" id="KW-1003">Cell membrane</keyword>
<evidence type="ECO:0000256" key="5">
    <source>
        <dbReference type="ARBA" id="ARBA00022989"/>
    </source>
</evidence>
<dbReference type="PROSITE" id="PS01348">
    <property type="entry name" value="MRAY_2"/>
    <property type="match status" value="1"/>
</dbReference>
<evidence type="ECO:0000313" key="8">
    <source>
        <dbReference type="EMBL" id="KXO88812.1"/>
    </source>
</evidence>
<dbReference type="GO" id="GO:0016740">
    <property type="term" value="F:transferase activity"/>
    <property type="evidence" value="ECO:0007669"/>
    <property type="project" value="UniProtKB-KW"/>
</dbReference>
<keyword evidence="3 8" id="KW-0808">Transferase</keyword>
<evidence type="ECO:0000256" key="4">
    <source>
        <dbReference type="ARBA" id="ARBA00022692"/>
    </source>
</evidence>
<dbReference type="Proteomes" id="UP000070409">
    <property type="component" value="Unassembled WGS sequence"/>
</dbReference>
<gene>
    <name evidence="8" type="ORF">AXK61_09145</name>
</gene>
<evidence type="ECO:0000256" key="1">
    <source>
        <dbReference type="ARBA" id="ARBA00004651"/>
    </source>
</evidence>
<dbReference type="PANTHER" id="PTHR22926:SF3">
    <property type="entry name" value="UNDECAPRENYL-PHOSPHATE ALPHA-N-ACETYLGLUCOSAMINYL 1-PHOSPHATE TRANSFERASE"/>
    <property type="match status" value="1"/>
</dbReference>
<feature type="transmembrane region" description="Helical" evidence="7">
    <location>
        <begin position="360"/>
        <end position="382"/>
    </location>
</feature>
<feature type="transmembrane region" description="Helical" evidence="7">
    <location>
        <begin position="99"/>
        <end position="115"/>
    </location>
</feature>
<feature type="transmembrane region" description="Helical" evidence="7">
    <location>
        <begin position="66"/>
        <end position="87"/>
    </location>
</feature>
<dbReference type="CDD" id="cd06853">
    <property type="entry name" value="GT_WecA_like"/>
    <property type="match status" value="1"/>
</dbReference>
<sequence length="404" mass="41898">MHIEASGGAVIGAGSAGVPMRELLVVGLTAAVVTFFATSLVRVVATRFGAVAVPRARDVHVVPTPRLGGVGIYTGMLAGIFLAAQLPALTRGFAYSKDAVAVLVAGAVIVVVGIIDDRWGVDALTKLVGQIFAAALLVVLGVAWNVVYVPGVNTTVVLDQLQAGLLTVVVAVATVNAMNFIDGLDGLLAGVAALAALAILIFSVGLMFDSGGDAPSYPPALISAALFGACVGFLPHNFQPARIFMGDSGSMLLGLTLAAASTSASGRISQNAYGSTDIFALLLPLLLAIAVMFVPMLDLLLAVVRRTRAGVHPFTADKMHLHHRLLGLGHSQRRVVVVIYLWVGVLGLSAAASTMLRPALIAPLFGAGLLCALVFTVVPRILPRLRERYSESARSRASSNNRTR</sequence>
<keyword evidence="5 7" id="KW-1133">Transmembrane helix</keyword>
<dbReference type="EMBL" id="LSRE01000050">
    <property type="protein sequence ID" value="KXO88812.1"/>
    <property type="molecule type" value="Genomic_DNA"/>
</dbReference>
<feature type="transmembrane region" description="Helical" evidence="7">
    <location>
        <begin position="278"/>
        <end position="304"/>
    </location>
</feature>
<feature type="transmembrane region" description="Helical" evidence="7">
    <location>
        <begin position="23"/>
        <end position="45"/>
    </location>
</feature>
<dbReference type="PANTHER" id="PTHR22926">
    <property type="entry name" value="PHOSPHO-N-ACETYLMURAMOYL-PENTAPEPTIDE-TRANSFERASE"/>
    <property type="match status" value="1"/>
</dbReference>
<feature type="transmembrane region" description="Helical" evidence="7">
    <location>
        <begin position="161"/>
        <end position="180"/>
    </location>
</feature>
<feature type="transmembrane region" description="Helical" evidence="7">
    <location>
        <begin position="250"/>
        <end position="266"/>
    </location>
</feature>
<name>A0A137YS38_9ACTN</name>
<proteinExistence type="predicted"/>
<evidence type="ECO:0000256" key="3">
    <source>
        <dbReference type="ARBA" id="ARBA00022679"/>
    </source>
</evidence>
<dbReference type="InterPro" id="IPR018480">
    <property type="entry name" value="PNAcMuramoyl-5peptid_Trfase_CS"/>
</dbReference>